<dbReference type="EMBL" id="LUUI01000114">
    <property type="protein sequence ID" value="OAI14024.1"/>
    <property type="molecule type" value="Genomic_DNA"/>
</dbReference>
<dbReference type="OrthoDB" id="9792788at2"/>
<dbReference type="PANTHER" id="PTHR35335:SF1">
    <property type="entry name" value="UPF0716 PROTEIN FXSA"/>
    <property type="match status" value="1"/>
</dbReference>
<feature type="transmembrane region" description="Helical" evidence="1">
    <location>
        <begin position="6"/>
        <end position="23"/>
    </location>
</feature>
<dbReference type="Proteomes" id="UP000078476">
    <property type="component" value="Unassembled WGS sequence"/>
</dbReference>
<protein>
    <submittedName>
        <fullName evidence="2">Exlusion protein FxsA</fullName>
    </submittedName>
</protein>
<dbReference type="AlphaFoldDB" id="A0A177N8V4"/>
<dbReference type="RefSeq" id="WP_066983713.1">
    <property type="nucleotide sequence ID" value="NZ_LUUI01000114.1"/>
</dbReference>
<dbReference type="GO" id="GO:0016020">
    <property type="term" value="C:membrane"/>
    <property type="evidence" value="ECO:0007669"/>
    <property type="project" value="InterPro"/>
</dbReference>
<evidence type="ECO:0000313" key="2">
    <source>
        <dbReference type="EMBL" id="OAI14024.1"/>
    </source>
</evidence>
<dbReference type="NCBIfam" id="NF008528">
    <property type="entry name" value="PRK11463.1-2"/>
    <property type="match status" value="1"/>
</dbReference>
<keyword evidence="3" id="KW-1185">Reference proteome</keyword>
<keyword evidence="1" id="KW-1133">Transmembrane helix</keyword>
<name>A0A177N8V4_9GAMM</name>
<organism evidence="2 3">
    <name type="scientific">Methylomonas lenta</name>
    <dbReference type="NCBI Taxonomy" id="980561"/>
    <lineage>
        <taxon>Bacteria</taxon>
        <taxon>Pseudomonadati</taxon>
        <taxon>Pseudomonadota</taxon>
        <taxon>Gammaproteobacteria</taxon>
        <taxon>Methylococcales</taxon>
        <taxon>Methylococcaceae</taxon>
        <taxon>Methylomonas</taxon>
    </lineage>
</organism>
<feature type="transmembrane region" description="Helical" evidence="1">
    <location>
        <begin position="30"/>
        <end position="49"/>
    </location>
</feature>
<dbReference type="STRING" id="980561.A1359_01050"/>
<dbReference type="PANTHER" id="PTHR35335">
    <property type="entry name" value="UPF0716 PROTEIN FXSA"/>
    <property type="match status" value="1"/>
</dbReference>
<feature type="transmembrane region" description="Helical" evidence="1">
    <location>
        <begin position="79"/>
        <end position="103"/>
    </location>
</feature>
<sequence>MKPLQILFIFFLVVPFVEIYLLLQVGSLIGAFPTIFLVVFTAALGAWLLRRQGFVTWQRFQTNLAQGTIPAYEMIEGPILLVGGALLLTPGFFTDILGFACLIPTLRRKIAQYIIENHLLVSEFGSAFKQKRPDIDAIEGEFSKEDSKD</sequence>
<accession>A0A177N8V4</accession>
<reference evidence="2 3" key="1">
    <citation type="submission" date="2016-03" db="EMBL/GenBank/DDBJ databases">
        <authorList>
            <person name="Ploux O."/>
        </authorList>
    </citation>
    <scope>NUCLEOTIDE SEQUENCE [LARGE SCALE GENOMIC DNA]</scope>
    <source>
        <strain evidence="2 3">R-45370</strain>
    </source>
</reference>
<keyword evidence="1" id="KW-0812">Transmembrane</keyword>
<evidence type="ECO:0000313" key="3">
    <source>
        <dbReference type="Proteomes" id="UP000078476"/>
    </source>
</evidence>
<proteinExistence type="predicted"/>
<gene>
    <name evidence="2" type="ORF">A1359_01050</name>
</gene>
<comment type="caution">
    <text evidence="2">The sequence shown here is derived from an EMBL/GenBank/DDBJ whole genome shotgun (WGS) entry which is preliminary data.</text>
</comment>
<evidence type="ECO:0000256" key="1">
    <source>
        <dbReference type="SAM" id="Phobius"/>
    </source>
</evidence>
<keyword evidence="1" id="KW-0472">Membrane</keyword>
<dbReference type="InterPro" id="IPR007313">
    <property type="entry name" value="FxsA"/>
</dbReference>
<dbReference type="Pfam" id="PF04186">
    <property type="entry name" value="FxsA"/>
    <property type="match status" value="1"/>
</dbReference>